<organism evidence="1 2">
    <name type="scientific">Endomicrobium proavitum</name>
    <dbReference type="NCBI Taxonomy" id="1408281"/>
    <lineage>
        <taxon>Bacteria</taxon>
        <taxon>Pseudomonadati</taxon>
        <taxon>Elusimicrobiota</taxon>
        <taxon>Endomicrobiia</taxon>
        <taxon>Endomicrobiales</taxon>
        <taxon>Endomicrobiaceae</taxon>
        <taxon>Endomicrobium</taxon>
    </lineage>
</organism>
<evidence type="ECO:0000313" key="1">
    <source>
        <dbReference type="EMBL" id="AKL98613.1"/>
    </source>
</evidence>
<gene>
    <name evidence="1" type="ORF">Epro_1234</name>
</gene>
<sequence length="294" mass="34243">MASDFPTNIKQLANSYLTRIEKHFASDKTDALFYFGAIAQPVETKFRLRIEELAREHKKNPKDTLIVLLTTGGGSAETAEKFVNIIRHFYKNVYFIIPDYAMSAGTIFCMSGDKIYMDYSSNLGPIDPQIFSMKEKQYVPANGYLDEIELLLDKSRKNTLTNAEFVILQNQDLAFLNQCRQARELSEKLLEDWLVKYKFKDWSIHASNGVKVTAVEKISRAKQIAKELGNNKEWKVHSRPIKIDDLEKMKLKIDDYSKDKDLQNVIRQYTDFMLDYLNQFNPRPLNFIHTRLFI</sequence>
<dbReference type="STRING" id="1408281.Epro_1234"/>
<dbReference type="PANTHER" id="PTHR35984:SF1">
    <property type="entry name" value="PERIPLASMIC SERINE PROTEASE"/>
    <property type="match status" value="1"/>
</dbReference>
<dbReference type="GO" id="GO:0016020">
    <property type="term" value="C:membrane"/>
    <property type="evidence" value="ECO:0007669"/>
    <property type="project" value="InterPro"/>
</dbReference>
<dbReference type="Pfam" id="PF01972">
    <property type="entry name" value="SDH_protease"/>
    <property type="match status" value="1"/>
</dbReference>
<dbReference type="InterPro" id="IPR002825">
    <property type="entry name" value="Pept_S49_ser-pept_pro"/>
</dbReference>
<evidence type="ECO:0000313" key="2">
    <source>
        <dbReference type="Proteomes" id="UP000035337"/>
    </source>
</evidence>
<dbReference type="KEGG" id="epo:Epro_1234"/>
<keyword evidence="2" id="KW-1185">Reference proteome</keyword>
<dbReference type="Proteomes" id="UP000035337">
    <property type="component" value="Chromosome"/>
</dbReference>
<dbReference type="RefSeq" id="WP_052571316.1">
    <property type="nucleotide sequence ID" value="NZ_CP009498.1"/>
</dbReference>
<dbReference type="PATRIC" id="fig|1408281.3.peg.1277"/>
<dbReference type="AlphaFoldDB" id="A0A0G3WJY0"/>
<dbReference type="PANTHER" id="PTHR35984">
    <property type="entry name" value="PERIPLASMIC SERINE PROTEASE"/>
    <property type="match status" value="1"/>
</dbReference>
<reference evidence="1 2" key="1">
    <citation type="submission" date="2014-09" db="EMBL/GenBank/DDBJ databases">
        <title>Complete genome sequence of Endomicrobium proavitum.</title>
        <authorList>
            <person name="Zheng H."/>
        </authorList>
    </citation>
    <scope>NUCLEOTIDE SEQUENCE [LARGE SCALE GENOMIC DNA]</scope>
    <source>
        <strain evidence="1 2">Rsa215</strain>
    </source>
</reference>
<protein>
    <recommendedName>
        <fullName evidence="3">Serine dehydrogenasease</fullName>
    </recommendedName>
</protein>
<dbReference type="SUPFAM" id="SSF52096">
    <property type="entry name" value="ClpP/crotonase"/>
    <property type="match status" value="1"/>
</dbReference>
<name>A0A0G3WJY0_9BACT</name>
<evidence type="ECO:0008006" key="3">
    <source>
        <dbReference type="Google" id="ProtNLM"/>
    </source>
</evidence>
<dbReference type="InterPro" id="IPR029045">
    <property type="entry name" value="ClpP/crotonase-like_dom_sf"/>
</dbReference>
<accession>A0A0G3WJY0</accession>
<proteinExistence type="predicted"/>
<dbReference type="OrthoDB" id="9806253at2"/>
<dbReference type="Gene3D" id="3.90.226.10">
    <property type="entry name" value="2-enoyl-CoA Hydratase, Chain A, domain 1"/>
    <property type="match status" value="1"/>
</dbReference>
<dbReference type="EMBL" id="CP009498">
    <property type="protein sequence ID" value="AKL98613.1"/>
    <property type="molecule type" value="Genomic_DNA"/>
</dbReference>